<sequence>MANAGKQMGAGQGGPRGQQHVGLTDPNEALDQDDFQNEIKGENRLQGNDQANVRNERHAVPHARRKTWGILETFRRMDPRRRAGE</sequence>
<dbReference type="AlphaFoldDB" id="A0AAW9RYD6"/>
<name>A0AAW9RYD6_9HYPH</name>
<organism evidence="2 3">
    <name type="scientific">Microbaculum marinum</name>
    <dbReference type="NCBI Taxonomy" id="1764581"/>
    <lineage>
        <taxon>Bacteria</taxon>
        <taxon>Pseudomonadati</taxon>
        <taxon>Pseudomonadota</taxon>
        <taxon>Alphaproteobacteria</taxon>
        <taxon>Hyphomicrobiales</taxon>
        <taxon>Tepidamorphaceae</taxon>
        <taxon>Microbaculum</taxon>
    </lineage>
</organism>
<protein>
    <submittedName>
        <fullName evidence="2">Uncharacterized protein</fullName>
    </submittedName>
</protein>
<proteinExistence type="predicted"/>
<dbReference type="EMBL" id="JAZHOF010000011">
    <property type="protein sequence ID" value="MEJ8574419.1"/>
    <property type="molecule type" value="Genomic_DNA"/>
</dbReference>
<reference evidence="2 3" key="1">
    <citation type="submission" date="2024-02" db="EMBL/GenBank/DDBJ databases">
        <title>Genome analysis and characterization of Microbaculum marinisediminis sp. nov., isolated from marine sediment.</title>
        <authorList>
            <person name="Du Z.-J."/>
            <person name="Ye Y.-Q."/>
            <person name="Zhang Z.-R."/>
            <person name="Yuan S.-M."/>
            <person name="Zhang X.-Y."/>
        </authorList>
    </citation>
    <scope>NUCLEOTIDE SEQUENCE [LARGE SCALE GENOMIC DNA]</scope>
    <source>
        <strain evidence="2 3">SDUM1044001</strain>
    </source>
</reference>
<dbReference type="RefSeq" id="WP_340332114.1">
    <property type="nucleotide sequence ID" value="NZ_JAZHOF010000011.1"/>
</dbReference>
<feature type="region of interest" description="Disordered" evidence="1">
    <location>
        <begin position="1"/>
        <end position="66"/>
    </location>
</feature>
<gene>
    <name evidence="2" type="ORF">V3328_23250</name>
</gene>
<keyword evidence="3" id="KW-1185">Reference proteome</keyword>
<dbReference type="Proteomes" id="UP001378188">
    <property type="component" value="Unassembled WGS sequence"/>
</dbReference>
<evidence type="ECO:0000313" key="3">
    <source>
        <dbReference type="Proteomes" id="UP001378188"/>
    </source>
</evidence>
<comment type="caution">
    <text evidence="2">The sequence shown here is derived from an EMBL/GenBank/DDBJ whole genome shotgun (WGS) entry which is preliminary data.</text>
</comment>
<accession>A0AAW9RYD6</accession>
<evidence type="ECO:0000313" key="2">
    <source>
        <dbReference type="EMBL" id="MEJ8574419.1"/>
    </source>
</evidence>
<evidence type="ECO:0000256" key="1">
    <source>
        <dbReference type="SAM" id="MobiDB-lite"/>
    </source>
</evidence>